<reference evidence="8 9" key="1">
    <citation type="submission" date="2016-10" db="EMBL/GenBank/DDBJ databases">
        <authorList>
            <person name="de Groot N.N."/>
        </authorList>
    </citation>
    <scope>NUCLEOTIDE SEQUENCE [LARGE SCALE GENOMIC DNA]</scope>
    <source>
        <strain evidence="8 9">DSM 23399</strain>
    </source>
</reference>
<feature type="domain" description="PKD" evidence="7">
    <location>
        <begin position="48"/>
        <end position="100"/>
    </location>
</feature>
<dbReference type="OrthoDB" id="7794186at2"/>
<dbReference type="InterPro" id="IPR026341">
    <property type="entry name" value="T9SS_type_B"/>
</dbReference>
<keyword evidence="2" id="KW-0812">Transmembrane</keyword>
<feature type="compositionally biased region" description="Polar residues" evidence="6">
    <location>
        <begin position="395"/>
        <end position="408"/>
    </location>
</feature>
<keyword evidence="9" id="KW-1185">Reference proteome</keyword>
<comment type="subcellular location">
    <subcellularLocation>
        <location evidence="1">Membrane</location>
        <topology evidence="1">Multi-pass membrane protein</topology>
    </subcellularLocation>
</comment>
<keyword evidence="5" id="KW-0472">Membrane</keyword>
<dbReference type="InterPro" id="IPR035986">
    <property type="entry name" value="PKD_dom_sf"/>
</dbReference>
<dbReference type="InterPro" id="IPR013783">
    <property type="entry name" value="Ig-like_fold"/>
</dbReference>
<dbReference type="GO" id="GO:0005886">
    <property type="term" value="C:plasma membrane"/>
    <property type="evidence" value="ECO:0007669"/>
    <property type="project" value="TreeGrafter"/>
</dbReference>
<evidence type="ECO:0000256" key="3">
    <source>
        <dbReference type="ARBA" id="ARBA00022737"/>
    </source>
</evidence>
<dbReference type="Proteomes" id="UP000198790">
    <property type="component" value="Unassembled WGS sequence"/>
</dbReference>
<evidence type="ECO:0000313" key="9">
    <source>
        <dbReference type="Proteomes" id="UP000198790"/>
    </source>
</evidence>
<organism evidence="8 9">
    <name type="scientific">Algoriphagus aquimarinus</name>
    <dbReference type="NCBI Taxonomy" id="237018"/>
    <lineage>
        <taxon>Bacteria</taxon>
        <taxon>Pseudomonadati</taxon>
        <taxon>Bacteroidota</taxon>
        <taxon>Cytophagia</taxon>
        <taxon>Cytophagales</taxon>
        <taxon>Cyclobacteriaceae</taxon>
        <taxon>Algoriphagus</taxon>
    </lineage>
</organism>
<accession>A0A1I1C3I5</accession>
<dbReference type="Gene3D" id="2.60.40.740">
    <property type="match status" value="1"/>
</dbReference>
<evidence type="ECO:0000259" key="7">
    <source>
        <dbReference type="PROSITE" id="PS50093"/>
    </source>
</evidence>
<protein>
    <submittedName>
        <fullName evidence="8">Gliding motility-associated C-terminal domain-containing protein</fullName>
    </submittedName>
</protein>
<evidence type="ECO:0000256" key="4">
    <source>
        <dbReference type="ARBA" id="ARBA00022989"/>
    </source>
</evidence>
<name>A0A1I1C3I5_9BACT</name>
<gene>
    <name evidence="8" type="ORF">SAMN04489723_11986</name>
</gene>
<dbReference type="InterPro" id="IPR025667">
    <property type="entry name" value="SprB_repeat"/>
</dbReference>
<evidence type="ECO:0000256" key="6">
    <source>
        <dbReference type="SAM" id="MobiDB-lite"/>
    </source>
</evidence>
<dbReference type="PANTHER" id="PTHR46730">
    <property type="entry name" value="POLYCYSTIN-1"/>
    <property type="match status" value="1"/>
</dbReference>
<dbReference type="NCBIfam" id="TIGR04131">
    <property type="entry name" value="Bac_Flav_CTERM"/>
    <property type="match status" value="1"/>
</dbReference>
<sequence>MERKLLRGLALSLFFIALTVGSFTIFGAEKGWYNLNPLMLLQVGLDAPVAGFTFSPDGDCANVPVKFTNTSTGDGLTYEWNFGDGTTSTEKDPTHIFSTAIGNSNKIYNVKLTVKEATGSPVSITQPVTVKEIPSLKVTSDQEETTFENLQYYIICENQPSEFTFYNGKGGTENNIKYQIDWGDGSPQIDATDWTVLKHTYTVGIYNITYTVTPANGCKVSRKFGVFVGSNPAVGLGNPGNTNVCVGETLTFPISGTENNPAGTKYTVTFSDGSTPQVFTHPPPASVSHVFTKGSCGEKADTFDNSFSVKIVAINPCSASQASVVPIYVSEPPIPEIYIEDETVCVNETATIKNTTDFKTEVSTNGTCNDTKRFVWEISPSTGWSLGGGSLGSRPNPTSPNSWSSGSEILNPKFTTPGTYTIKLITGNRCGIREETKTIVVIPIPDPSFTIASNEVCGPATVKATNTSNILGHDGDGTYVWTVSYSKGSCGTTSDWKFASGSDKNSESPNFLFINPGIYTVTLSIKASCGPFKVEQKITVIAPPSISMAAIPLTCGPTTFTPKATVGVCGTDIPTYKWTFEGGTPSSSTSLDPGPVAFNTVGPKKITLEVTSGCGTTKAEKTFSIANPPKINIGEDQEICKGEEITLKGLVTEGSGNYTYKWTSIPLSSITGSTGADITIKPTQTTSYTLTVSDKDTKCTSSEEVVVTVIPAPTIQFSIPDQEICSGESTQLAVLTTSPTGESITWTSEANGVTGVSASGTNEIPVQTLVNTTGKQVKVIYTALIPNSSQGNCNVVPAKYTITVNPEPSYVDDKLTICSDEVFDFKPGGIVSGSKFTWNVNSPVGITGASNSTQEEGSVKQQLSNSTNGPLNVTYTITPVIGNCKGDDFTLVVTVQPAPSITFSQTDQNLCTGSDSKEVKFTSDVLGATFTWTADPKGVQGVTTSGTNAVIPVQNLINPTSAPITIEYKVNVQTSSGGTCAGVPKTYKITVNPSIAEKEEVSEFNGYQISCFGAGDGFIKLNPTGGNGVFTFSWAGPNGFTSSNSSIDNLKPGIYQVKIEDEFGCSVSKAFNIKEPQKVISSVISTTKVLCAGDESGAIELAVSGGVVGAPYQFEWLRNGVSFPATTQNISGIPAGIYSVTVIDVNGCSSVITGIEITQPAAAIVINYTKTDISCYGANDGSLDLDVSGGLPPYVINWSFGSNQSGFDNLGPGDYTLTVSDQSGCIRSQTITIEDAPLFKVEPEVSNISCFGLNDGFIKLNLQGGVGATSIRWDNGQQLENLFNLTAGFYAVTIKDQTDCEIRSEFNIVEPALLSLEPKVTDALDCYNPQSGAIQLGISGGTPPYAIKWSNGETSPDLTGITSGQYAASITDASGCTINKVFEVKRPPVLAITAFQSTKVQCDPRLVEDKVNITISGGIAPYSISWSGGSISPDQKTMTTTEPGYYEVTVVDGKGCVSTQSFDIENTETIANAEIESAAFDQYNSYLVNFEIQFWNRSFGQILTYHWDFGDGSESFEEHPKHTYEAEGEYEIVLTVTDVFGCPVEVRKKINVFDYYIVVPNIFTPNGDGINDYFFPRFVGIESLEFWVLNKWGETIYHTKELNTQGWDGKLNHETATPGNYVYKLRFKALDGRTQTMTDLFMLLK</sequence>
<dbReference type="PANTHER" id="PTHR46730:SF4">
    <property type="entry name" value="POLYCYSTIC KIDNEY DISEASE PROTEIN 1-LIKE 1"/>
    <property type="match status" value="1"/>
</dbReference>
<feature type="domain" description="PKD" evidence="7">
    <location>
        <begin position="1475"/>
        <end position="1552"/>
    </location>
</feature>
<evidence type="ECO:0000313" key="8">
    <source>
        <dbReference type="EMBL" id="SFB55370.1"/>
    </source>
</evidence>
<dbReference type="SMART" id="SM00089">
    <property type="entry name" value="PKD"/>
    <property type="match status" value="7"/>
</dbReference>
<evidence type="ECO:0000256" key="5">
    <source>
        <dbReference type="ARBA" id="ARBA00023136"/>
    </source>
</evidence>
<keyword evidence="3" id="KW-0677">Repeat</keyword>
<dbReference type="EMBL" id="FOKK01000019">
    <property type="protein sequence ID" value="SFB55370.1"/>
    <property type="molecule type" value="Genomic_DNA"/>
</dbReference>
<dbReference type="SUPFAM" id="SSF49299">
    <property type="entry name" value="PKD domain"/>
    <property type="match status" value="6"/>
</dbReference>
<feature type="region of interest" description="Disordered" evidence="6">
    <location>
        <begin position="386"/>
        <end position="408"/>
    </location>
</feature>
<dbReference type="GO" id="GO:0005261">
    <property type="term" value="F:monoatomic cation channel activity"/>
    <property type="evidence" value="ECO:0007669"/>
    <property type="project" value="TreeGrafter"/>
</dbReference>
<dbReference type="GO" id="GO:0006816">
    <property type="term" value="P:calcium ion transport"/>
    <property type="evidence" value="ECO:0007669"/>
    <property type="project" value="TreeGrafter"/>
</dbReference>
<proteinExistence type="predicted"/>
<dbReference type="RefSeq" id="WP_092900396.1">
    <property type="nucleotide sequence ID" value="NZ_FOKK01000019.1"/>
</dbReference>
<dbReference type="PROSITE" id="PS50093">
    <property type="entry name" value="PKD"/>
    <property type="match status" value="3"/>
</dbReference>
<dbReference type="STRING" id="237018.SAMN04489723_11986"/>
<dbReference type="Pfam" id="PF13585">
    <property type="entry name" value="CHU_C"/>
    <property type="match status" value="1"/>
</dbReference>
<dbReference type="InterPro" id="IPR000601">
    <property type="entry name" value="PKD_dom"/>
</dbReference>
<dbReference type="Pfam" id="PF13573">
    <property type="entry name" value="SprB"/>
    <property type="match status" value="5"/>
</dbReference>
<dbReference type="CDD" id="cd00146">
    <property type="entry name" value="PKD"/>
    <property type="match status" value="2"/>
</dbReference>
<dbReference type="Pfam" id="PF18911">
    <property type="entry name" value="PKD_4"/>
    <property type="match status" value="2"/>
</dbReference>
<dbReference type="InterPro" id="IPR022409">
    <property type="entry name" value="PKD/Chitinase_dom"/>
</dbReference>
<dbReference type="Pfam" id="PF19406">
    <property type="entry name" value="PKD_5"/>
    <property type="match status" value="3"/>
</dbReference>
<evidence type="ECO:0000256" key="1">
    <source>
        <dbReference type="ARBA" id="ARBA00004141"/>
    </source>
</evidence>
<evidence type="ECO:0000256" key="2">
    <source>
        <dbReference type="ARBA" id="ARBA00022692"/>
    </source>
</evidence>
<dbReference type="InterPro" id="IPR045828">
    <property type="entry name" value="PKD_Bacteroidetes"/>
</dbReference>
<dbReference type="Gene3D" id="2.60.40.10">
    <property type="entry name" value="Immunoglobulins"/>
    <property type="match status" value="8"/>
</dbReference>
<feature type="domain" description="PKD" evidence="7">
    <location>
        <begin position="496"/>
        <end position="547"/>
    </location>
</feature>
<keyword evidence="4" id="KW-1133">Transmembrane helix</keyword>